<keyword evidence="6" id="KW-0812">Transmembrane</keyword>
<protein>
    <recommendedName>
        <fullName evidence="10">TonB C-terminal domain-containing protein</fullName>
    </recommendedName>
</protein>
<dbReference type="Gene3D" id="3.30.1150.10">
    <property type="match status" value="1"/>
</dbReference>
<keyword evidence="4" id="KW-1003">Cell membrane</keyword>
<feature type="non-terminal residue" evidence="11">
    <location>
        <position position="1"/>
    </location>
</feature>
<keyword evidence="7" id="KW-0653">Protein transport</keyword>
<comment type="caution">
    <text evidence="11">The sequence shown here is derived from an EMBL/GenBank/DDBJ whole genome shotgun (WGS) entry which is preliminary data.</text>
</comment>
<comment type="subcellular location">
    <subcellularLocation>
        <location evidence="1">Cell inner membrane</location>
        <topology evidence="1">Single-pass membrane protein</topology>
        <orientation evidence="1">Periplasmic side</orientation>
    </subcellularLocation>
</comment>
<dbReference type="InterPro" id="IPR037682">
    <property type="entry name" value="TonB_C"/>
</dbReference>
<keyword evidence="5" id="KW-0997">Cell inner membrane</keyword>
<evidence type="ECO:0000313" key="12">
    <source>
        <dbReference type="Proteomes" id="UP000697995"/>
    </source>
</evidence>
<organism evidence="11 12">
    <name type="scientific">Paracraurococcus ruber</name>
    <dbReference type="NCBI Taxonomy" id="77675"/>
    <lineage>
        <taxon>Bacteria</taxon>
        <taxon>Pseudomonadati</taxon>
        <taxon>Pseudomonadota</taxon>
        <taxon>Alphaproteobacteria</taxon>
        <taxon>Acetobacterales</taxon>
        <taxon>Roseomonadaceae</taxon>
        <taxon>Paracraurococcus</taxon>
    </lineage>
</organism>
<dbReference type="NCBIfam" id="TIGR01352">
    <property type="entry name" value="tonB_Cterm"/>
    <property type="match status" value="1"/>
</dbReference>
<dbReference type="InterPro" id="IPR051045">
    <property type="entry name" value="TonB-dependent_transducer"/>
</dbReference>
<evidence type="ECO:0000313" key="11">
    <source>
        <dbReference type="EMBL" id="MBK1659219.1"/>
    </source>
</evidence>
<dbReference type="EMBL" id="NRSG01000089">
    <property type="protein sequence ID" value="MBK1659219.1"/>
    <property type="molecule type" value="Genomic_DNA"/>
</dbReference>
<gene>
    <name evidence="11" type="ORF">CKO45_13340</name>
</gene>
<keyword evidence="3" id="KW-0813">Transport</keyword>
<evidence type="ECO:0000256" key="5">
    <source>
        <dbReference type="ARBA" id="ARBA00022519"/>
    </source>
</evidence>
<proteinExistence type="inferred from homology"/>
<accession>A0ABS1CXG1</accession>
<evidence type="ECO:0000256" key="6">
    <source>
        <dbReference type="ARBA" id="ARBA00022692"/>
    </source>
</evidence>
<evidence type="ECO:0000256" key="2">
    <source>
        <dbReference type="ARBA" id="ARBA00006555"/>
    </source>
</evidence>
<reference evidence="11 12" key="1">
    <citation type="journal article" date="2020" name="Microorganisms">
        <title>Osmotic Adaptation and Compatible Solute Biosynthesis of Phototrophic Bacteria as Revealed from Genome Analyses.</title>
        <authorList>
            <person name="Imhoff J.F."/>
            <person name="Rahn T."/>
            <person name="Kunzel S."/>
            <person name="Keller A."/>
            <person name="Neulinger S.C."/>
        </authorList>
    </citation>
    <scope>NUCLEOTIDE SEQUENCE [LARGE SCALE GENOMIC DNA]</scope>
    <source>
        <strain evidence="11 12">DSM 15382</strain>
    </source>
</reference>
<dbReference type="SUPFAM" id="SSF74653">
    <property type="entry name" value="TolA/TonB C-terminal domain"/>
    <property type="match status" value="1"/>
</dbReference>
<dbReference type="Pfam" id="PF03544">
    <property type="entry name" value="TonB_C"/>
    <property type="match status" value="1"/>
</dbReference>
<evidence type="ECO:0000256" key="3">
    <source>
        <dbReference type="ARBA" id="ARBA00022448"/>
    </source>
</evidence>
<dbReference type="RefSeq" id="WP_200305684.1">
    <property type="nucleotide sequence ID" value="NZ_NRSG01000089.1"/>
</dbReference>
<evidence type="ECO:0000259" key="10">
    <source>
        <dbReference type="PROSITE" id="PS52015"/>
    </source>
</evidence>
<sequence>APTHAAPPPSYVAQLFAALERHKTYPPDARYRRAQGVAMLHFRMRRDGTVTAWRLDRSAGDPALDAAVLAMIQRASPLPAPPADLAGEALELTVPVRFALR</sequence>
<dbReference type="Proteomes" id="UP000697995">
    <property type="component" value="Unassembled WGS sequence"/>
</dbReference>
<dbReference type="InterPro" id="IPR006260">
    <property type="entry name" value="TonB/TolA_C"/>
</dbReference>
<keyword evidence="12" id="KW-1185">Reference proteome</keyword>
<keyword evidence="8" id="KW-1133">Transmembrane helix</keyword>
<evidence type="ECO:0000256" key="7">
    <source>
        <dbReference type="ARBA" id="ARBA00022927"/>
    </source>
</evidence>
<dbReference type="PANTHER" id="PTHR33446:SF2">
    <property type="entry name" value="PROTEIN TONB"/>
    <property type="match status" value="1"/>
</dbReference>
<comment type="similarity">
    <text evidence="2">Belongs to the TonB family.</text>
</comment>
<evidence type="ECO:0000256" key="1">
    <source>
        <dbReference type="ARBA" id="ARBA00004383"/>
    </source>
</evidence>
<dbReference type="PROSITE" id="PS52015">
    <property type="entry name" value="TONB_CTD"/>
    <property type="match status" value="1"/>
</dbReference>
<keyword evidence="9" id="KW-0472">Membrane</keyword>
<evidence type="ECO:0000256" key="4">
    <source>
        <dbReference type="ARBA" id="ARBA00022475"/>
    </source>
</evidence>
<name>A0ABS1CXG1_9PROT</name>
<evidence type="ECO:0000256" key="8">
    <source>
        <dbReference type="ARBA" id="ARBA00022989"/>
    </source>
</evidence>
<evidence type="ECO:0000256" key="9">
    <source>
        <dbReference type="ARBA" id="ARBA00023136"/>
    </source>
</evidence>
<dbReference type="PANTHER" id="PTHR33446">
    <property type="entry name" value="PROTEIN TONB-RELATED"/>
    <property type="match status" value="1"/>
</dbReference>
<feature type="domain" description="TonB C-terminal" evidence="10">
    <location>
        <begin position="10"/>
        <end position="101"/>
    </location>
</feature>